<feature type="non-terminal residue" evidence="5">
    <location>
        <position position="1"/>
    </location>
</feature>
<keyword evidence="7" id="KW-1185">Reference proteome</keyword>
<comment type="similarity">
    <text evidence="1">Belongs to the peptidase S8 family.</text>
</comment>
<evidence type="ECO:0000259" key="4">
    <source>
        <dbReference type="Pfam" id="PF02225"/>
    </source>
</evidence>
<dbReference type="Proteomes" id="UP001177140">
    <property type="component" value="Unassembled WGS sequence"/>
</dbReference>
<sequence length="153" mass="16488">GESINFSDLKKSPVYPLIHASSAKSNSSSEDEARNCNPDSLESKKINGTIVVCEHSDSSYTKKEKMEEVKDKGGIGLVLIDDLERLVAFPYGAFPLTVVSSAESTEILSYINSTKNPVATVLPTVTVTKYKPAPAVAYFSSRGPSLQTSNLLK</sequence>
<evidence type="ECO:0000313" key="7">
    <source>
        <dbReference type="Proteomes" id="UP001177140"/>
    </source>
</evidence>
<dbReference type="Pfam" id="PF02225">
    <property type="entry name" value="PA"/>
    <property type="match status" value="1"/>
</dbReference>
<gene>
    <name evidence="6" type="ORF">MKW94_007739</name>
    <name evidence="5" type="ORF">MKW94_026888</name>
</gene>
<dbReference type="AlphaFoldDB" id="A0AA41RZ67"/>
<evidence type="ECO:0000256" key="3">
    <source>
        <dbReference type="SAM" id="MobiDB-lite"/>
    </source>
</evidence>
<dbReference type="PANTHER" id="PTHR10795">
    <property type="entry name" value="PROPROTEIN CONVERTASE SUBTILISIN/KEXIN"/>
    <property type="match status" value="1"/>
</dbReference>
<dbReference type="Gene3D" id="3.50.30.30">
    <property type="match status" value="1"/>
</dbReference>
<proteinExistence type="inferred from homology"/>
<evidence type="ECO:0000313" key="5">
    <source>
        <dbReference type="EMBL" id="MCL7024908.1"/>
    </source>
</evidence>
<feature type="non-terminal residue" evidence="5">
    <location>
        <position position="153"/>
    </location>
</feature>
<protein>
    <recommendedName>
        <fullName evidence="4">PA domain-containing protein</fullName>
    </recommendedName>
</protein>
<evidence type="ECO:0000313" key="6">
    <source>
        <dbReference type="EMBL" id="MCL7047822.1"/>
    </source>
</evidence>
<dbReference type="InterPro" id="IPR003137">
    <property type="entry name" value="PA_domain"/>
</dbReference>
<accession>A0AA41RZ67</accession>
<dbReference type="EMBL" id="JAJJMA010297587">
    <property type="protein sequence ID" value="MCL7047822.1"/>
    <property type="molecule type" value="Genomic_DNA"/>
</dbReference>
<evidence type="ECO:0000256" key="2">
    <source>
        <dbReference type="ARBA" id="ARBA00022729"/>
    </source>
</evidence>
<reference evidence="5" key="1">
    <citation type="submission" date="2022-03" db="EMBL/GenBank/DDBJ databases">
        <title>A functionally conserved STORR gene fusion in Papaver species that diverged 16.8 million years ago.</title>
        <authorList>
            <person name="Catania T."/>
        </authorList>
    </citation>
    <scope>NUCLEOTIDE SEQUENCE</scope>
    <source>
        <strain evidence="5">S-191538</strain>
    </source>
</reference>
<feature type="domain" description="PA" evidence="4">
    <location>
        <begin position="34"/>
        <end position="103"/>
    </location>
</feature>
<dbReference type="CDD" id="cd02120">
    <property type="entry name" value="PA_subtilisin_like"/>
    <property type="match status" value="1"/>
</dbReference>
<feature type="region of interest" description="Disordered" evidence="3">
    <location>
        <begin position="20"/>
        <end position="42"/>
    </location>
</feature>
<comment type="caution">
    <text evidence="5">The sequence shown here is derived from an EMBL/GenBank/DDBJ whole genome shotgun (WGS) entry which is preliminary data.</text>
</comment>
<name>A0AA41RZ67_PAPNU</name>
<dbReference type="InterPro" id="IPR045051">
    <property type="entry name" value="SBT"/>
</dbReference>
<organism evidence="5 7">
    <name type="scientific">Papaver nudicaule</name>
    <name type="common">Iceland poppy</name>
    <dbReference type="NCBI Taxonomy" id="74823"/>
    <lineage>
        <taxon>Eukaryota</taxon>
        <taxon>Viridiplantae</taxon>
        <taxon>Streptophyta</taxon>
        <taxon>Embryophyta</taxon>
        <taxon>Tracheophyta</taxon>
        <taxon>Spermatophyta</taxon>
        <taxon>Magnoliopsida</taxon>
        <taxon>Ranunculales</taxon>
        <taxon>Papaveraceae</taxon>
        <taxon>Papaveroideae</taxon>
        <taxon>Papaver</taxon>
    </lineage>
</organism>
<dbReference type="EMBL" id="JAJJMA010039402">
    <property type="protein sequence ID" value="MCL7024908.1"/>
    <property type="molecule type" value="Genomic_DNA"/>
</dbReference>
<keyword evidence="2" id="KW-0732">Signal</keyword>
<evidence type="ECO:0000256" key="1">
    <source>
        <dbReference type="ARBA" id="ARBA00011073"/>
    </source>
</evidence>